<dbReference type="InterPro" id="IPR011009">
    <property type="entry name" value="Kinase-like_dom_sf"/>
</dbReference>
<dbReference type="CDD" id="cd05120">
    <property type="entry name" value="APH_ChoK_like"/>
    <property type="match status" value="1"/>
</dbReference>
<organism evidence="2 3">
    <name type="scientific">Phlyctema vagabunda</name>
    <dbReference type="NCBI Taxonomy" id="108571"/>
    <lineage>
        <taxon>Eukaryota</taxon>
        <taxon>Fungi</taxon>
        <taxon>Dikarya</taxon>
        <taxon>Ascomycota</taxon>
        <taxon>Pezizomycotina</taxon>
        <taxon>Leotiomycetes</taxon>
        <taxon>Helotiales</taxon>
        <taxon>Dermateaceae</taxon>
        <taxon>Phlyctema</taxon>
    </lineage>
</organism>
<evidence type="ECO:0000313" key="2">
    <source>
        <dbReference type="EMBL" id="KAL3422394.1"/>
    </source>
</evidence>
<protein>
    <recommendedName>
        <fullName evidence="1">Aminoglycoside phosphotransferase domain-containing protein</fullName>
    </recommendedName>
</protein>
<dbReference type="PANTHER" id="PTHR21310">
    <property type="entry name" value="AMINOGLYCOSIDE PHOSPHOTRANSFERASE-RELATED-RELATED"/>
    <property type="match status" value="1"/>
</dbReference>
<feature type="domain" description="Aminoglycoside phosphotransferase" evidence="1">
    <location>
        <begin position="1"/>
        <end position="176"/>
    </location>
</feature>
<dbReference type="SUPFAM" id="SSF56112">
    <property type="entry name" value="Protein kinase-like (PK-like)"/>
    <property type="match status" value="1"/>
</dbReference>
<keyword evidence="3" id="KW-1185">Reference proteome</keyword>
<dbReference type="InterPro" id="IPR002575">
    <property type="entry name" value="Aminoglycoside_PTrfase"/>
</dbReference>
<evidence type="ECO:0000313" key="3">
    <source>
        <dbReference type="Proteomes" id="UP001629113"/>
    </source>
</evidence>
<proteinExistence type="predicted"/>
<dbReference type="PANTHER" id="PTHR21310:SF55">
    <property type="entry name" value="AMINOGLYCOSIDE PHOSPHOTRANSFERASE DOMAIN-CONTAINING PROTEIN"/>
    <property type="match status" value="1"/>
</dbReference>
<dbReference type="Pfam" id="PF01636">
    <property type="entry name" value="APH"/>
    <property type="match status" value="1"/>
</dbReference>
<dbReference type="Gene3D" id="3.90.1200.10">
    <property type="match status" value="1"/>
</dbReference>
<dbReference type="EMBL" id="JBFCZG010000005">
    <property type="protein sequence ID" value="KAL3422394.1"/>
    <property type="molecule type" value="Genomic_DNA"/>
</dbReference>
<sequence>MQFVAKHTTIPVPKVICSFTHNGSASIVMERIHGDVIGKGWVSRSAESKSKILSQLKGIAEEMHDLTPPRGFGVSNIDGGELSDPRIPGPLNFGPYETIPDFHRYLRGGLMSNEENPIAVNELIKWQDGFWPWPTFTHGDLSSSNILVRGDEIVGIVNWQTAGWLPPYWEYTMAFQADLPQNMS</sequence>
<evidence type="ECO:0000259" key="1">
    <source>
        <dbReference type="Pfam" id="PF01636"/>
    </source>
</evidence>
<gene>
    <name evidence="2" type="ORF">PVAG01_06550</name>
</gene>
<reference evidence="2 3" key="1">
    <citation type="submission" date="2024-06" db="EMBL/GenBank/DDBJ databases">
        <title>Complete genome of Phlyctema vagabunda strain 19-DSS-EL-015.</title>
        <authorList>
            <person name="Fiorenzani C."/>
        </authorList>
    </citation>
    <scope>NUCLEOTIDE SEQUENCE [LARGE SCALE GENOMIC DNA]</scope>
    <source>
        <strain evidence="2 3">19-DSS-EL-015</strain>
    </source>
</reference>
<dbReference type="Proteomes" id="UP001629113">
    <property type="component" value="Unassembled WGS sequence"/>
</dbReference>
<dbReference type="InterPro" id="IPR051678">
    <property type="entry name" value="AGP_Transferase"/>
</dbReference>
<comment type="caution">
    <text evidence="2">The sequence shown here is derived from an EMBL/GenBank/DDBJ whole genome shotgun (WGS) entry which is preliminary data.</text>
</comment>
<accession>A0ABR4PGG3</accession>
<name>A0ABR4PGG3_9HELO</name>